<dbReference type="InterPro" id="IPR036390">
    <property type="entry name" value="WH_DNA-bd_sf"/>
</dbReference>
<gene>
    <name evidence="5" type="ORF">HNQ97_005643</name>
</gene>
<evidence type="ECO:0000256" key="2">
    <source>
        <dbReference type="ARBA" id="ARBA00023125"/>
    </source>
</evidence>
<name>A0ABR6CF19_9HYPH</name>
<dbReference type="Pfam" id="PF00392">
    <property type="entry name" value="GntR"/>
    <property type="match status" value="1"/>
</dbReference>
<keyword evidence="1" id="KW-0805">Transcription regulation</keyword>
<evidence type="ECO:0000313" key="6">
    <source>
        <dbReference type="Proteomes" id="UP000587524"/>
    </source>
</evidence>
<dbReference type="InterPro" id="IPR008920">
    <property type="entry name" value="TF_FadR/GntR_C"/>
</dbReference>
<dbReference type="InterPro" id="IPR000524">
    <property type="entry name" value="Tscrpt_reg_HTH_GntR"/>
</dbReference>
<dbReference type="Proteomes" id="UP000587524">
    <property type="component" value="Unassembled WGS sequence"/>
</dbReference>
<dbReference type="CDD" id="cd07377">
    <property type="entry name" value="WHTH_GntR"/>
    <property type="match status" value="1"/>
</dbReference>
<evidence type="ECO:0000256" key="1">
    <source>
        <dbReference type="ARBA" id="ARBA00023015"/>
    </source>
</evidence>
<organism evidence="5 6">
    <name type="scientific">Aminobacter ciceronei</name>
    <dbReference type="NCBI Taxonomy" id="150723"/>
    <lineage>
        <taxon>Bacteria</taxon>
        <taxon>Pseudomonadati</taxon>
        <taxon>Pseudomonadota</taxon>
        <taxon>Alphaproteobacteria</taxon>
        <taxon>Hyphomicrobiales</taxon>
        <taxon>Phyllobacteriaceae</taxon>
        <taxon>Aminobacter</taxon>
    </lineage>
</organism>
<keyword evidence="2 5" id="KW-0238">DNA-binding</keyword>
<dbReference type="InterPro" id="IPR036388">
    <property type="entry name" value="WH-like_DNA-bd_sf"/>
</dbReference>
<proteinExistence type="predicted"/>
<evidence type="ECO:0000313" key="5">
    <source>
        <dbReference type="EMBL" id="MBA9023615.1"/>
    </source>
</evidence>
<evidence type="ECO:0000256" key="3">
    <source>
        <dbReference type="ARBA" id="ARBA00023163"/>
    </source>
</evidence>
<dbReference type="Gene3D" id="1.20.120.530">
    <property type="entry name" value="GntR ligand-binding domain-like"/>
    <property type="match status" value="1"/>
</dbReference>
<dbReference type="EMBL" id="JACJHZ010000036">
    <property type="protein sequence ID" value="MBA9023615.1"/>
    <property type="molecule type" value="Genomic_DNA"/>
</dbReference>
<dbReference type="Gene3D" id="1.10.10.10">
    <property type="entry name" value="Winged helix-like DNA-binding domain superfamily/Winged helix DNA-binding domain"/>
    <property type="match status" value="1"/>
</dbReference>
<dbReference type="SUPFAM" id="SSF48008">
    <property type="entry name" value="GntR ligand-binding domain-like"/>
    <property type="match status" value="1"/>
</dbReference>
<accession>A0ABR6CF19</accession>
<dbReference type="PANTHER" id="PTHR43537">
    <property type="entry name" value="TRANSCRIPTIONAL REGULATOR, GNTR FAMILY"/>
    <property type="match status" value="1"/>
</dbReference>
<dbReference type="InterPro" id="IPR011711">
    <property type="entry name" value="GntR_C"/>
</dbReference>
<feature type="domain" description="HTH gntR-type" evidence="4">
    <location>
        <begin position="50"/>
        <end position="117"/>
    </location>
</feature>
<dbReference type="SMART" id="SM00345">
    <property type="entry name" value="HTH_GNTR"/>
    <property type="match status" value="1"/>
</dbReference>
<reference evidence="5 6" key="1">
    <citation type="submission" date="2020-08" db="EMBL/GenBank/DDBJ databases">
        <title>Genomic Encyclopedia of Type Strains, Phase IV (KMG-IV): sequencing the most valuable type-strain genomes for metagenomic binning, comparative biology and taxonomic classification.</title>
        <authorList>
            <person name="Goeker M."/>
        </authorList>
    </citation>
    <scope>NUCLEOTIDE SEQUENCE [LARGE SCALE GENOMIC DNA]</scope>
    <source>
        <strain evidence="5 6">DSM 17455</strain>
    </source>
</reference>
<dbReference type="PROSITE" id="PS50949">
    <property type="entry name" value="HTH_GNTR"/>
    <property type="match status" value="1"/>
</dbReference>
<dbReference type="PANTHER" id="PTHR43537:SF53">
    <property type="entry name" value="HTH-TYPE TRANSCRIPTIONAL REPRESSOR NANR"/>
    <property type="match status" value="1"/>
</dbReference>
<dbReference type="Pfam" id="PF07729">
    <property type="entry name" value="FCD"/>
    <property type="match status" value="1"/>
</dbReference>
<comment type="caution">
    <text evidence="5">The sequence shown here is derived from an EMBL/GenBank/DDBJ whole genome shotgun (WGS) entry which is preliminary data.</text>
</comment>
<dbReference type="SUPFAM" id="SSF46785">
    <property type="entry name" value="Winged helix' DNA-binding domain"/>
    <property type="match status" value="1"/>
</dbReference>
<sequence>MKRRFSWFPLAAAFTTVYEERLDRSGFMSNVVCNLGGENLMRRLEKKGNGGRAQAVHRALKRAILDQALGPGVKLPEDSIGEGLGVSRTLVREALVRLSEEGLVELRPNRGAAVATPSLEEGQDLFSTRFALERLVTETLSGRLTTAQQMQLKEHIAAEEAARSGDSSASIRLAGEFHTLLASMTGNATLARFVNELVSRSSLILALYGRPHSSECAVSEHHEILGALVAGDQKRAANLMIHHLESITTRAVLPRDRHADIRDALSSYAASEGLG</sequence>
<keyword evidence="3" id="KW-0804">Transcription</keyword>
<dbReference type="SMART" id="SM00895">
    <property type="entry name" value="FCD"/>
    <property type="match status" value="1"/>
</dbReference>
<dbReference type="GO" id="GO:0003677">
    <property type="term" value="F:DNA binding"/>
    <property type="evidence" value="ECO:0007669"/>
    <property type="project" value="UniProtKB-KW"/>
</dbReference>
<keyword evidence="6" id="KW-1185">Reference proteome</keyword>
<evidence type="ECO:0000259" key="4">
    <source>
        <dbReference type="PROSITE" id="PS50949"/>
    </source>
</evidence>
<protein>
    <submittedName>
        <fullName evidence="5">DNA-binding GntR family transcriptional regulator</fullName>
    </submittedName>
</protein>